<evidence type="ECO:0000313" key="4">
    <source>
        <dbReference type="Proteomes" id="UP000035050"/>
    </source>
</evidence>
<dbReference type="EMBL" id="CP011519">
    <property type="protein sequence ID" value="AKK24944.1"/>
    <property type="molecule type" value="Genomic_DNA"/>
</dbReference>
<name>A0A0G3ICN6_9BURK</name>
<evidence type="ECO:0000313" key="3">
    <source>
        <dbReference type="EMBL" id="AKK24944.1"/>
    </source>
</evidence>
<proteinExistence type="predicted"/>
<dbReference type="PATRIC" id="fig|573737.6.peg.5977"/>
<keyword evidence="3" id="KW-0614">Plasmid</keyword>
<accession>A0A0G3ICN6</accession>
<protein>
    <submittedName>
        <fullName evidence="3">Uncharacterized protein</fullName>
    </submittedName>
</protein>
<dbReference type="KEGG" id="pox:MB84_29685"/>
<feature type="coiled-coil region" evidence="1">
    <location>
        <begin position="296"/>
        <end position="330"/>
    </location>
</feature>
<geneLocation type="plasmid" evidence="3 4">
    <name>pPO70-2</name>
</geneLocation>
<dbReference type="AlphaFoldDB" id="A0A0G3ICN6"/>
<organism evidence="3 4">
    <name type="scientific">Pandoraea oxalativorans</name>
    <dbReference type="NCBI Taxonomy" id="573737"/>
    <lineage>
        <taxon>Bacteria</taxon>
        <taxon>Pseudomonadati</taxon>
        <taxon>Pseudomonadota</taxon>
        <taxon>Betaproteobacteria</taxon>
        <taxon>Burkholderiales</taxon>
        <taxon>Burkholderiaceae</taxon>
        <taxon>Pandoraea</taxon>
    </lineage>
</organism>
<feature type="region of interest" description="Disordered" evidence="2">
    <location>
        <begin position="333"/>
        <end position="363"/>
    </location>
</feature>
<sequence length="503" mass="55432">MTISGAGEDPPTIIDFKIIRDAQLTPEALGPAVLVHIAQHLVPALQRNGADAQAAQYAAMQIVAQLGHREFATLEQTAVQGATGNRMRGEPVSATHIALEPHGEVLVHKTTQWASYVNDTGQTIEFGSEGRPVLKIDFVTGFWLERAQQAGGGATGAPMVFPNADGVKQFALHGKVQRCRLETPDAALKTMLTLRGTTLVDILLYGVARILGWAGIYIEPPGPLDNLLWDRTRPQLDHRFQHVQVVALRPPAHLLNAATYQVQASHSGIRERNAALAFGEHCQSIASRLIFKSNSKVALEAENEKDEKRKEFLEKQADEYRAVLDIIKEKSRKESAPPLKSAEHLESVEPSEPPPRKPLSPETCVNHLGDSLKYSTGNCLEMAMMAAALVQSNAKQFLSERGLAHAEINADIYESKSNGNHAFCVMKLNVNGFTYKIAIDPWTQVSMPYENYLDYMSSYPMSPYTEEDTTYGVAEWVSKPINQKTFITQARNILKIYLAEPGA</sequence>
<feature type="compositionally biased region" description="Basic and acidic residues" evidence="2">
    <location>
        <begin position="333"/>
        <end position="347"/>
    </location>
</feature>
<gene>
    <name evidence="3" type="ORF">MB84_29685</name>
</gene>
<reference evidence="3" key="1">
    <citation type="submission" date="2016-06" db="EMBL/GenBank/DDBJ databases">
        <title>Pandoraea oxalativorans DSM 23570 Genome Sequencing.</title>
        <authorList>
            <person name="Ee R."/>
            <person name="Lim Y.-L."/>
            <person name="Yong D."/>
            <person name="Yin W.-F."/>
            <person name="Chan K.-G."/>
        </authorList>
    </citation>
    <scope>NUCLEOTIDE SEQUENCE</scope>
    <source>
        <strain evidence="3">DSM 23570</strain>
        <plasmid evidence="3">pPO70-2</plasmid>
    </source>
</reference>
<dbReference type="Proteomes" id="UP000035050">
    <property type="component" value="Plasmid pPO70-2"/>
</dbReference>
<keyword evidence="4" id="KW-1185">Reference proteome</keyword>
<keyword evidence="1" id="KW-0175">Coiled coil</keyword>
<evidence type="ECO:0000256" key="1">
    <source>
        <dbReference type="SAM" id="Coils"/>
    </source>
</evidence>
<evidence type="ECO:0000256" key="2">
    <source>
        <dbReference type="SAM" id="MobiDB-lite"/>
    </source>
</evidence>